<dbReference type="InterPro" id="IPR021047">
    <property type="entry name" value="Mannosyltransferase_CMT1"/>
</dbReference>
<dbReference type="Gene3D" id="3.40.50.2000">
    <property type="entry name" value="Glycogen Phosphorylase B"/>
    <property type="match status" value="1"/>
</dbReference>
<dbReference type="GO" id="GO:0016020">
    <property type="term" value="C:membrane"/>
    <property type="evidence" value="ECO:0007669"/>
    <property type="project" value="InterPro"/>
</dbReference>
<keyword evidence="1" id="KW-0808">Transferase</keyword>
<dbReference type="Pfam" id="PF24800">
    <property type="entry name" value="DUF7702"/>
    <property type="match status" value="1"/>
</dbReference>
<dbReference type="PANTHER" id="PTHR34144">
    <property type="entry name" value="CHROMOSOME 8, WHOLE GENOME SHOTGUN SEQUENCE"/>
    <property type="match status" value="1"/>
</dbReference>
<feature type="transmembrane region" description="Helical" evidence="2">
    <location>
        <begin position="510"/>
        <end position="531"/>
    </location>
</feature>
<evidence type="ECO:0000256" key="1">
    <source>
        <dbReference type="ARBA" id="ARBA00022679"/>
    </source>
</evidence>
<dbReference type="Pfam" id="PF04724">
    <property type="entry name" value="Glyco_transf_17"/>
    <property type="match status" value="1"/>
</dbReference>
<feature type="transmembrane region" description="Helical" evidence="2">
    <location>
        <begin position="650"/>
        <end position="673"/>
    </location>
</feature>
<dbReference type="InterPro" id="IPR010610">
    <property type="entry name" value="EryCIII-like_C"/>
</dbReference>
<dbReference type="GO" id="GO:0003830">
    <property type="term" value="F:beta-1,4-mannosylglycoprotein 4-beta-N-acetylglucosaminyltransferase activity"/>
    <property type="evidence" value="ECO:0007669"/>
    <property type="project" value="InterPro"/>
</dbReference>
<dbReference type="SUPFAM" id="SSF53756">
    <property type="entry name" value="UDP-Glycosyltransferase/glycogen phosphorylase"/>
    <property type="match status" value="1"/>
</dbReference>
<name>A0A9P8GBK4_AURME</name>
<keyword evidence="2" id="KW-0812">Transmembrane</keyword>
<gene>
    <name evidence="5" type="ORF">KCV03_g7979</name>
</gene>
<reference evidence="5" key="2">
    <citation type="submission" date="2021-08" db="EMBL/GenBank/DDBJ databases">
        <authorList>
            <person name="Gostincar C."/>
            <person name="Sun X."/>
            <person name="Song Z."/>
            <person name="Gunde-Cimerman N."/>
        </authorList>
    </citation>
    <scope>NUCLEOTIDE SEQUENCE</scope>
    <source>
        <strain evidence="5">EXF-8016</strain>
    </source>
</reference>
<dbReference type="Pfam" id="PF06722">
    <property type="entry name" value="EryCIII-like_C"/>
    <property type="match status" value="1"/>
</dbReference>
<dbReference type="Proteomes" id="UP000767238">
    <property type="component" value="Unassembled WGS sequence"/>
</dbReference>
<feature type="transmembrane region" description="Helical" evidence="2">
    <location>
        <begin position="611"/>
        <end position="629"/>
    </location>
</feature>
<feature type="transmembrane region" description="Helical" evidence="2">
    <location>
        <begin position="479"/>
        <end position="498"/>
    </location>
</feature>
<dbReference type="InterPro" id="IPR002213">
    <property type="entry name" value="UDP_glucos_trans"/>
</dbReference>
<dbReference type="InterPro" id="IPR056119">
    <property type="entry name" value="DUF7702"/>
</dbReference>
<evidence type="ECO:0000313" key="6">
    <source>
        <dbReference type="Proteomes" id="UP000767238"/>
    </source>
</evidence>
<evidence type="ECO:0000259" key="3">
    <source>
        <dbReference type="Pfam" id="PF06722"/>
    </source>
</evidence>
<sequence length="1316" mass="147352">MEKRRSLLFVTNSELGQASVILAVAYEFLLRPEYQVHVASFPVLHSHVDQLNNVATRLSNGACSTAQFHPLAGKSMKEVAPPGTEFLDLHAPGISGALYAYDHVLPATFAPWHGAQYMIGYSSTLEIINETRPEMVLLDPLFSQGVDACNDIGQKCIILSPNTLKELVLDRQPSGGALWKFPAMASGFPYPLPWSYLPANIHLVYRFLRSRRQNDRLLQLSRYRQACGLPDKIPCMFEGFGDAHILLPSTPAIDYDFFVPPHVTPCGPIIQPHVSLAETDPKLHGWLQQSPTVLINLGSHVVADWRLAAEFAVAIKTLLDRRPDIQILWKLKTKDDLGDALSVIAREIQENRVRIEPWLPAQPIAILTAGNVVCMVHHGGSNSYHEAILAGVPQVVLPVWIDTYDFAIRVEYLGIGIWGNRAAAPYAEGSELSKALVKVVDGDNSAAMSAKAKQIAAPFQDRPGRQVAYEKVVEILDTLYFATIVLYSILIVPTFYIWRCHGRPGFLAYNFIYAYCAIRIAGGALSIAAVHNADLETSATIVNSLAISPLILAGLGFLHEARIARIASLRSRREWVLVGIYHSIITTAIVLVVIGIVNVMKGLSTTQGSRLIKAGLAVLIVSYVVLLAWTTVSLCAPDKPKTDTFIDGTVLLHTAFAALPFIALVLFVVLALAEAFNIHSALEQASLEEPNAFGQQKIFIVGIHWNNEHILWNHWIPALVALAKDIGPEDVFVSIYESGSYDNTKAVLRVLDQALEENGIPRRVILDETTHADEVSKPPSDSGWLEIPNGTTQLRRISYLAKSRNIAMQPLYELQDANVVFDKILFLNDVVFTTQDIRKLLATRDGNYAAACALDFSKPPAFYDTFALRDFKGHEAATTAWPYFRSRVSREALKHGKPTPVESCWNGVVAMDAKPFYQTPRLTFRGVPDSLAKLHVEGSECCLIHTDNPLSREQGVWVNPNVRVGYNERAYREVNPEGLNLIDVPSHPGANEKFTSSPNDIESICRANGFTPLRAQNSKRKIYDLVLMSTELDWLEIRLHTLSNYVDYFVIVESPTTFTGKPKPLYLQDNWNLFSDFHHKIIYRVVEDPIQSSRIWDHEDYFRNALFTAVFPGLTAQQANPGDVLIVSDMDEIIRPGVMLLLRHCDIPARLTLRTQFYYYSFQWRHRGPQWAHPDVTIYRGPDTIMPNDLRQGLLGSGWTPIAAIHRWWDKGTLWNAGWHCPSCFATVAEMHTKMHSFSHQGWNTAENRESRTLIDRVRHGLDLFGRADELYDKIEDNKDVPSYITAQYEQKGRFRYLLDRDGDDAGFDDDVSTAT</sequence>
<dbReference type="PANTHER" id="PTHR34144:SF7">
    <property type="entry name" value="EXPORT PROTEIN (CAP59), PUTATIVE (AFU_ORTHOLOGUE AFUA_7G05020)-RELATED"/>
    <property type="match status" value="1"/>
</dbReference>
<keyword evidence="2" id="KW-1133">Transmembrane helix</keyword>
<feature type="transmembrane region" description="Helical" evidence="2">
    <location>
        <begin position="537"/>
        <end position="558"/>
    </location>
</feature>
<dbReference type="InterPro" id="IPR006813">
    <property type="entry name" value="Glyco_trans_17"/>
</dbReference>
<organism evidence="5 6">
    <name type="scientific">Aureobasidium melanogenum</name>
    <name type="common">Aureobasidium pullulans var. melanogenum</name>
    <dbReference type="NCBI Taxonomy" id="46634"/>
    <lineage>
        <taxon>Eukaryota</taxon>
        <taxon>Fungi</taxon>
        <taxon>Dikarya</taxon>
        <taxon>Ascomycota</taxon>
        <taxon>Pezizomycotina</taxon>
        <taxon>Dothideomycetes</taxon>
        <taxon>Dothideomycetidae</taxon>
        <taxon>Dothideales</taxon>
        <taxon>Saccotheciaceae</taxon>
        <taxon>Aureobasidium</taxon>
    </lineage>
</organism>
<feature type="domain" description="DUF7702" evidence="4">
    <location>
        <begin position="478"/>
        <end position="663"/>
    </location>
</feature>
<evidence type="ECO:0000256" key="2">
    <source>
        <dbReference type="SAM" id="Phobius"/>
    </source>
</evidence>
<accession>A0A9P8GBK4</accession>
<dbReference type="OrthoDB" id="5835829at2759"/>
<protein>
    <submittedName>
        <fullName evidence="5">Glycosyltransferase family 1 protein</fullName>
    </submittedName>
</protein>
<feature type="domain" description="Erythromycin biosynthesis protein CIII-like C-terminal" evidence="3">
    <location>
        <begin position="353"/>
        <end position="453"/>
    </location>
</feature>
<evidence type="ECO:0000259" key="4">
    <source>
        <dbReference type="Pfam" id="PF24800"/>
    </source>
</evidence>
<dbReference type="Pfam" id="PF11735">
    <property type="entry name" value="CAP59_mtransfer"/>
    <property type="match status" value="1"/>
</dbReference>
<evidence type="ECO:0000313" key="5">
    <source>
        <dbReference type="EMBL" id="KAH0215550.1"/>
    </source>
</evidence>
<proteinExistence type="predicted"/>
<dbReference type="CDD" id="cd03784">
    <property type="entry name" value="GT1_Gtf-like"/>
    <property type="match status" value="1"/>
</dbReference>
<comment type="caution">
    <text evidence="5">The sequence shown here is derived from an EMBL/GenBank/DDBJ whole genome shotgun (WGS) entry which is preliminary data.</text>
</comment>
<keyword evidence="2" id="KW-0472">Membrane</keyword>
<feature type="non-terminal residue" evidence="5">
    <location>
        <position position="1"/>
    </location>
</feature>
<reference evidence="5" key="1">
    <citation type="journal article" date="2021" name="J Fungi (Basel)">
        <title>Virulence traits and population genomics of the black yeast Aureobasidium melanogenum.</title>
        <authorList>
            <person name="Cernosa A."/>
            <person name="Sun X."/>
            <person name="Gostincar C."/>
            <person name="Fang C."/>
            <person name="Gunde-Cimerman N."/>
            <person name="Song Z."/>
        </authorList>
    </citation>
    <scope>NUCLEOTIDE SEQUENCE</scope>
    <source>
        <strain evidence="5">EXF-8016</strain>
    </source>
</reference>
<feature type="transmembrane region" description="Helical" evidence="2">
    <location>
        <begin position="579"/>
        <end position="599"/>
    </location>
</feature>
<dbReference type="EMBL" id="JAHFYH010000071">
    <property type="protein sequence ID" value="KAH0215550.1"/>
    <property type="molecule type" value="Genomic_DNA"/>
</dbReference>